<dbReference type="InterPro" id="IPR001544">
    <property type="entry name" value="Aminotrans_IV"/>
</dbReference>
<keyword evidence="3" id="KW-0663">Pyridoxal phosphate</keyword>
<dbReference type="EC" id="4.1.3.38" evidence="4"/>
<dbReference type="Gene3D" id="3.20.10.10">
    <property type="entry name" value="D-amino Acid Aminotransferase, subunit A, domain 2"/>
    <property type="match status" value="1"/>
</dbReference>
<dbReference type="EMBL" id="CP147404">
    <property type="protein sequence ID" value="WXB93773.1"/>
    <property type="molecule type" value="Genomic_DNA"/>
</dbReference>
<name>A0ABZ2N7T9_9BACI</name>
<evidence type="ECO:0000256" key="1">
    <source>
        <dbReference type="ARBA" id="ARBA00001933"/>
    </source>
</evidence>
<accession>A0ABZ2N7T9</accession>
<dbReference type="InterPro" id="IPR050571">
    <property type="entry name" value="Class-IV_PLP-Dep_Aminotrnsfr"/>
</dbReference>
<evidence type="ECO:0000256" key="2">
    <source>
        <dbReference type="ARBA" id="ARBA00009320"/>
    </source>
</evidence>
<organism evidence="4 5">
    <name type="scientific">Bacillus kandeliae</name>
    <dbReference type="NCBI Taxonomy" id="3129297"/>
    <lineage>
        <taxon>Bacteria</taxon>
        <taxon>Bacillati</taxon>
        <taxon>Bacillota</taxon>
        <taxon>Bacilli</taxon>
        <taxon>Bacillales</taxon>
        <taxon>Bacillaceae</taxon>
        <taxon>Bacillus</taxon>
    </lineage>
</organism>
<keyword evidence="4" id="KW-0456">Lyase</keyword>
<keyword evidence="5" id="KW-1185">Reference proteome</keyword>
<dbReference type="Proteomes" id="UP001387364">
    <property type="component" value="Chromosome"/>
</dbReference>
<dbReference type="InterPro" id="IPR043132">
    <property type="entry name" value="BCAT-like_C"/>
</dbReference>
<protein>
    <submittedName>
        <fullName evidence="4">Aminodeoxychorismate lyase</fullName>
        <ecNumber evidence="4">4.1.3.38</ecNumber>
    </submittedName>
</protein>
<dbReference type="InterPro" id="IPR043131">
    <property type="entry name" value="BCAT-like_N"/>
</dbReference>
<evidence type="ECO:0000313" key="4">
    <source>
        <dbReference type="EMBL" id="WXB93773.1"/>
    </source>
</evidence>
<dbReference type="RefSeq" id="WP_338753257.1">
    <property type="nucleotide sequence ID" value="NZ_CP147404.1"/>
</dbReference>
<comment type="similarity">
    <text evidence="2">Belongs to the class-IV pyridoxal-phosphate-dependent aminotransferase family.</text>
</comment>
<dbReference type="PANTHER" id="PTHR42743">
    <property type="entry name" value="AMINO-ACID AMINOTRANSFERASE"/>
    <property type="match status" value="1"/>
</dbReference>
<dbReference type="SUPFAM" id="SSF56752">
    <property type="entry name" value="D-aminoacid aminotransferase-like PLP-dependent enzymes"/>
    <property type="match status" value="1"/>
</dbReference>
<dbReference type="NCBIfam" id="NF005800">
    <property type="entry name" value="PRK07650.1"/>
    <property type="match status" value="1"/>
</dbReference>
<dbReference type="Pfam" id="PF01063">
    <property type="entry name" value="Aminotran_4"/>
    <property type="match status" value="1"/>
</dbReference>
<evidence type="ECO:0000313" key="5">
    <source>
        <dbReference type="Proteomes" id="UP001387364"/>
    </source>
</evidence>
<dbReference type="Gene3D" id="3.30.470.10">
    <property type="match status" value="1"/>
</dbReference>
<dbReference type="InterPro" id="IPR036038">
    <property type="entry name" value="Aminotransferase-like"/>
</dbReference>
<comment type="cofactor">
    <cofactor evidence="1">
        <name>pyridoxal 5'-phosphate</name>
        <dbReference type="ChEBI" id="CHEBI:597326"/>
    </cofactor>
</comment>
<proteinExistence type="inferred from homology"/>
<dbReference type="GO" id="GO:0008696">
    <property type="term" value="F:4-amino-4-deoxychorismate lyase activity"/>
    <property type="evidence" value="ECO:0007669"/>
    <property type="project" value="UniProtKB-EC"/>
</dbReference>
<reference evidence="4 5" key="1">
    <citation type="submission" date="2024-02" db="EMBL/GenBank/DDBJ databases">
        <title>Seven novel Bacillus-like species.</title>
        <authorList>
            <person name="Liu G."/>
        </authorList>
    </citation>
    <scope>NUCLEOTIDE SEQUENCE [LARGE SCALE GENOMIC DNA]</scope>
    <source>
        <strain evidence="4 5">FJAT-52991</strain>
    </source>
</reference>
<sequence>MYIFLNGQLIPKEEAKISPFDHGFLYGLGVFETIRTYERRPFLLEEHMARLQQGLREMQIDCPITMEDAFEMIASLCEKNHLPNSSVRLNISAGEGAMGPQIEPFCEPTVLAFQRPVFPSSEMKEKEAVLLNLRRNTPETEFRMKSHHYFNNIAAKREVGTDPAKEGLFLTKEGYVAEGVVSNIFWVKAGTLYTPALETGILNGITRLFLLKRAKELQIPVEEGFYSFAELMTADEIFFTNSVQEIAPVHLLEGKSFPGKVGQITKLLFEDYQCWT</sequence>
<evidence type="ECO:0000256" key="3">
    <source>
        <dbReference type="ARBA" id="ARBA00022898"/>
    </source>
</evidence>
<gene>
    <name evidence="4" type="primary">pabC</name>
    <name evidence="4" type="ORF">WDJ61_03740</name>
</gene>
<dbReference type="PANTHER" id="PTHR42743:SF11">
    <property type="entry name" value="AMINODEOXYCHORISMATE LYASE"/>
    <property type="match status" value="1"/>
</dbReference>